<dbReference type="PANTHER" id="PTHR40453:SF1">
    <property type="entry name" value="PROTEIN YOEF"/>
    <property type="match status" value="1"/>
</dbReference>
<dbReference type="AlphaFoldDB" id="A0AAW5DTP5"/>
<evidence type="ECO:0000313" key="2">
    <source>
        <dbReference type="EMBL" id="MCH1624017.1"/>
    </source>
</evidence>
<dbReference type="PIRSF" id="PIRSF036409">
    <property type="entry name" value="EutP_PduV"/>
    <property type="match status" value="1"/>
</dbReference>
<dbReference type="Gene3D" id="3.40.50.300">
    <property type="entry name" value="P-loop containing nucleotide triphosphate hydrolases"/>
    <property type="match status" value="1"/>
</dbReference>
<dbReference type="InterPro" id="IPR012381">
    <property type="entry name" value="EutP_PduV"/>
</dbReference>
<evidence type="ECO:0000313" key="3">
    <source>
        <dbReference type="Proteomes" id="UP001431131"/>
    </source>
</evidence>
<proteinExistence type="inferred from homology"/>
<dbReference type="GO" id="GO:0006576">
    <property type="term" value="P:biogenic amine metabolic process"/>
    <property type="evidence" value="ECO:0007669"/>
    <property type="project" value="InterPro"/>
</dbReference>
<dbReference type="InterPro" id="IPR027417">
    <property type="entry name" value="P-loop_NTPase"/>
</dbReference>
<evidence type="ECO:0000256" key="1">
    <source>
        <dbReference type="PIRNR" id="PIRNR036409"/>
    </source>
</evidence>
<dbReference type="GO" id="GO:0005524">
    <property type="term" value="F:ATP binding"/>
    <property type="evidence" value="ECO:0007669"/>
    <property type="project" value="UniProtKB-UniRule"/>
</dbReference>
<gene>
    <name evidence="2" type="ORF">MJG50_01650</name>
</gene>
<keyword evidence="1" id="KW-0547">Nucleotide-binding</keyword>
<reference evidence="2" key="1">
    <citation type="submission" date="2022-02" db="EMBL/GenBank/DDBJ databases">
        <title>Fredinandcohnia quinoae sp. nov. isolated from Chenopodium quinoa seeds.</title>
        <authorList>
            <person name="Saati-Santamaria Z."/>
            <person name="Flores-Felix J.D."/>
            <person name="Igual J.M."/>
            <person name="Velazquez E."/>
            <person name="Garcia-Fraile P."/>
            <person name="Martinez-Molina E."/>
        </authorList>
    </citation>
    <scope>NUCLEOTIDE SEQUENCE</scope>
    <source>
        <strain evidence="2">SECRCQ15</strain>
    </source>
</reference>
<dbReference type="SUPFAM" id="SSF52540">
    <property type="entry name" value="P-loop containing nucleoside triphosphate hydrolases"/>
    <property type="match status" value="1"/>
</dbReference>
<dbReference type="Proteomes" id="UP001431131">
    <property type="component" value="Unassembled WGS sequence"/>
</dbReference>
<protein>
    <submittedName>
        <fullName evidence="2">EutP/PduV family microcompartment system protein</fullName>
    </submittedName>
</protein>
<organism evidence="2 3">
    <name type="scientific">Fredinandcohnia quinoae</name>
    <dbReference type="NCBI Taxonomy" id="2918902"/>
    <lineage>
        <taxon>Bacteria</taxon>
        <taxon>Bacillati</taxon>
        <taxon>Bacillota</taxon>
        <taxon>Bacilli</taxon>
        <taxon>Bacillales</taxon>
        <taxon>Bacillaceae</taxon>
        <taxon>Fredinandcohnia</taxon>
    </lineage>
</organism>
<dbReference type="CDD" id="cd00882">
    <property type="entry name" value="Ras_like_GTPase"/>
    <property type="match status" value="1"/>
</dbReference>
<keyword evidence="3" id="KW-1185">Reference proteome</keyword>
<name>A0AAW5DTP5_9BACI</name>
<dbReference type="Pfam" id="PF10662">
    <property type="entry name" value="PduV-EutP"/>
    <property type="match status" value="1"/>
</dbReference>
<dbReference type="PRINTS" id="PR00449">
    <property type="entry name" value="RASTRNSFRMNG"/>
</dbReference>
<dbReference type="EMBL" id="JAKTTI010000001">
    <property type="protein sequence ID" value="MCH1624017.1"/>
    <property type="molecule type" value="Genomic_DNA"/>
</dbReference>
<comment type="caution">
    <text evidence="2">The sequence shown here is derived from an EMBL/GenBank/DDBJ whole genome shotgun (WGS) entry which is preliminary data.</text>
</comment>
<comment type="similarity">
    <text evidence="1">Belongs to the EutP/PduV family.</text>
</comment>
<sequence>MKGKVLIIGPIGSGKSTLTKRLLNDATLPTKTQALNYVDWVIDTPGEYVENPMFYRSLMATAFEAKVLLVVQDGTKTNSIFPPNFAGGFPLIPIGVITKIDHEDTNIIRAEQILQQVIPNGVFFKTSAVTNEGIEELRNKIINLLSLHF</sequence>
<dbReference type="PANTHER" id="PTHR40453">
    <property type="entry name" value="PROTEIN YOEF"/>
    <property type="match status" value="1"/>
</dbReference>
<accession>A0AAW5DTP5</accession>